<keyword evidence="1 6" id="KW-0547">Nucleotide-binding</keyword>
<keyword evidence="7" id="KW-0175">Coiled coil</keyword>
<reference evidence="10 11" key="1">
    <citation type="submission" date="2024-10" db="EMBL/GenBank/DDBJ databases">
        <title>Updated reference genomes for cyclostephanoid diatoms.</title>
        <authorList>
            <person name="Roberts W.R."/>
            <person name="Alverson A.J."/>
        </authorList>
    </citation>
    <scope>NUCLEOTIDE SEQUENCE [LARGE SCALE GENOMIC DNA]</scope>
    <source>
        <strain evidence="10 11">AJA232-27</strain>
    </source>
</reference>
<proteinExistence type="inferred from homology"/>
<evidence type="ECO:0000256" key="5">
    <source>
        <dbReference type="ARBA" id="ARBA00023239"/>
    </source>
</evidence>
<dbReference type="PROSITE" id="PS51383">
    <property type="entry name" value="YJEF_C_3"/>
    <property type="match status" value="1"/>
</dbReference>
<comment type="similarity">
    <text evidence="6">Belongs to the NnrD/CARKD family.</text>
</comment>
<dbReference type="HAMAP" id="MF_01965">
    <property type="entry name" value="NADHX_dehydratase"/>
    <property type="match status" value="1"/>
</dbReference>
<dbReference type="SUPFAM" id="SSF53613">
    <property type="entry name" value="Ribokinase-like"/>
    <property type="match status" value="1"/>
</dbReference>
<feature type="binding site" evidence="6">
    <location>
        <begin position="381"/>
        <end position="387"/>
    </location>
    <ligand>
        <name>(6S)-NADPHX</name>
        <dbReference type="ChEBI" id="CHEBI:64076"/>
    </ligand>
</feature>
<protein>
    <recommendedName>
        <fullName evidence="6">ATP-dependent (S)-NAD(P)H-hydrate dehydratase</fullName>
        <ecNumber evidence="6">4.2.1.93</ecNumber>
    </recommendedName>
    <alternativeName>
        <fullName evidence="6">ATP-dependent NAD(P)HX dehydratase</fullName>
    </alternativeName>
</protein>
<dbReference type="Gene3D" id="3.40.1190.20">
    <property type="match status" value="2"/>
</dbReference>
<evidence type="ECO:0000256" key="7">
    <source>
        <dbReference type="SAM" id="Coils"/>
    </source>
</evidence>
<feature type="coiled-coil region" evidence="7">
    <location>
        <begin position="259"/>
        <end position="286"/>
    </location>
</feature>
<feature type="binding site" evidence="6">
    <location>
        <begin position="427"/>
        <end position="436"/>
    </location>
    <ligand>
        <name>ATP</name>
        <dbReference type="ChEBI" id="CHEBI:30616"/>
    </ligand>
</feature>
<accession>A0ABD3MG30</accession>
<name>A0ABD3MG30_9STRA</name>
<organism evidence="10 11">
    <name type="scientific">Discostella pseudostelligera</name>
    <dbReference type="NCBI Taxonomy" id="259834"/>
    <lineage>
        <taxon>Eukaryota</taxon>
        <taxon>Sar</taxon>
        <taxon>Stramenopiles</taxon>
        <taxon>Ochrophyta</taxon>
        <taxon>Bacillariophyta</taxon>
        <taxon>Coscinodiscophyceae</taxon>
        <taxon>Thalassiosirophycidae</taxon>
        <taxon>Stephanodiscales</taxon>
        <taxon>Stephanodiscaceae</taxon>
        <taxon>Discostella</taxon>
    </lineage>
</organism>
<comment type="caution">
    <text evidence="10">The sequence shown here is derived from an EMBL/GenBank/DDBJ whole genome shotgun (WGS) entry which is preliminary data.</text>
</comment>
<dbReference type="GO" id="GO:0005524">
    <property type="term" value="F:ATP binding"/>
    <property type="evidence" value="ECO:0007669"/>
    <property type="project" value="UniProtKB-KW"/>
</dbReference>
<sequence>MPARRPTLPHLAVAATVISSSLRCRGSGGGVGGVGGVPGFVVVSSINNNLGAGGRRRRAPHCISTTTTWHRPAFTDNRYLAREMTSRNMSTDGGVDIQSSSTSSSSSTPTTWSDLLTTSCTTQQHHHQQPWTTYAQHHLFPLLSSTSHKGSHGRVAILGGSEKYTGAPFYAAQSALHCGVDLVSIYCANEACLPIKCYSPELMVQGVYSIESLDVLLKEGEGIMNELEKIKQQNQQSTTNNAMNEVEIQQTMKKLEYSEDFIQNELRQKNDRIEILSERLAKIQSLEEDLSHWKVKKSEQITNIVTTITSNFITLHALCIGPGLGRHPLVFSIVEQVLYKAMECQLMLVLDADVLYMLSLNEYRALLGELMKYERCVMTPNVMEMRRLQEAFSSLGMESNDNILVQKGHVDTISCKTHTIMQCKEEGGLKRSGGIGDVLAGAISAFMAWNVIMEKDDCGIATDAAIADGINANDQRQQQQQRVFAVWTAATLVKKATKLAYEKKRRSMSAINVIEEIGNVLDGMEEGLRKIE</sequence>
<comment type="function">
    <text evidence="6">Catalyzes the dehydration of the S-form of NAD(P)HX at the expense of ATP, which is converted to ADP. Together with NAD(P)HX epimerase, which catalyzes the epimerization of the S- and R-forms, the enzyme allows the repair of both epimers of NAD(P)HX, a damaged form of NAD(P)H that is a result of enzymatic or heat-dependent hydration.</text>
</comment>
<comment type="cofactor">
    <cofactor evidence="6">
        <name>Mg(2+)</name>
        <dbReference type="ChEBI" id="CHEBI:18420"/>
    </cofactor>
</comment>
<evidence type="ECO:0000256" key="8">
    <source>
        <dbReference type="SAM" id="MobiDB-lite"/>
    </source>
</evidence>
<evidence type="ECO:0000256" key="3">
    <source>
        <dbReference type="ARBA" id="ARBA00022857"/>
    </source>
</evidence>
<comment type="catalytic activity">
    <reaction evidence="6">
        <text>(6S)-NADHX + ATP = ADP + phosphate + NADH + H(+)</text>
        <dbReference type="Rhea" id="RHEA:19017"/>
        <dbReference type="ChEBI" id="CHEBI:15378"/>
        <dbReference type="ChEBI" id="CHEBI:30616"/>
        <dbReference type="ChEBI" id="CHEBI:43474"/>
        <dbReference type="ChEBI" id="CHEBI:57945"/>
        <dbReference type="ChEBI" id="CHEBI:64074"/>
        <dbReference type="ChEBI" id="CHEBI:456216"/>
        <dbReference type="EC" id="4.2.1.93"/>
    </reaction>
</comment>
<keyword evidence="3" id="KW-0521">NADP</keyword>
<dbReference type="EC" id="4.2.1.93" evidence="6"/>
<dbReference type="PANTHER" id="PTHR12592:SF0">
    <property type="entry name" value="ATP-DEPENDENT (S)-NAD(P)H-HYDRATE DEHYDRATASE"/>
    <property type="match status" value="1"/>
</dbReference>
<evidence type="ECO:0000256" key="2">
    <source>
        <dbReference type="ARBA" id="ARBA00022840"/>
    </source>
</evidence>
<evidence type="ECO:0000313" key="11">
    <source>
        <dbReference type="Proteomes" id="UP001530293"/>
    </source>
</evidence>
<evidence type="ECO:0000256" key="4">
    <source>
        <dbReference type="ARBA" id="ARBA00023027"/>
    </source>
</evidence>
<dbReference type="InterPro" id="IPR017953">
    <property type="entry name" value="Carbohydrate_kinase_pred_CS"/>
</dbReference>
<feature type="region of interest" description="Disordered" evidence="8">
    <location>
        <begin position="89"/>
        <end position="110"/>
    </location>
</feature>
<dbReference type="GO" id="GO:0046496">
    <property type="term" value="P:nicotinamide nucleotide metabolic process"/>
    <property type="evidence" value="ECO:0007669"/>
    <property type="project" value="UniProtKB-UniRule"/>
</dbReference>
<dbReference type="Pfam" id="PF01256">
    <property type="entry name" value="Carb_kinase"/>
    <property type="match status" value="2"/>
</dbReference>
<feature type="binding site" evidence="6">
    <location>
        <position position="323"/>
    </location>
    <ligand>
        <name>(6S)-NADPHX</name>
        <dbReference type="ChEBI" id="CHEBI:64076"/>
    </ligand>
</feature>
<dbReference type="EMBL" id="JALLBG020000129">
    <property type="protein sequence ID" value="KAL3763070.1"/>
    <property type="molecule type" value="Genomic_DNA"/>
</dbReference>
<keyword evidence="6" id="KW-0597">Phosphoprotein</keyword>
<dbReference type="InterPro" id="IPR029056">
    <property type="entry name" value="Ribokinase-like"/>
</dbReference>
<comment type="catalytic activity">
    <reaction evidence="6">
        <text>(6S)-NADPHX + ATP = ADP + phosphate + NADPH + H(+)</text>
        <dbReference type="Rhea" id="RHEA:32231"/>
        <dbReference type="ChEBI" id="CHEBI:15378"/>
        <dbReference type="ChEBI" id="CHEBI:30616"/>
        <dbReference type="ChEBI" id="CHEBI:43474"/>
        <dbReference type="ChEBI" id="CHEBI:57783"/>
        <dbReference type="ChEBI" id="CHEBI:64076"/>
        <dbReference type="ChEBI" id="CHEBI:456216"/>
        <dbReference type="EC" id="4.2.1.93"/>
    </reaction>
</comment>
<evidence type="ECO:0000313" key="10">
    <source>
        <dbReference type="EMBL" id="KAL3763070.1"/>
    </source>
</evidence>
<dbReference type="CDD" id="cd01171">
    <property type="entry name" value="YXKO-related"/>
    <property type="match status" value="1"/>
</dbReference>
<gene>
    <name evidence="10" type="ORF">ACHAWU_007776</name>
</gene>
<dbReference type="PROSITE" id="PS01050">
    <property type="entry name" value="YJEF_C_2"/>
    <property type="match status" value="1"/>
</dbReference>
<keyword evidence="4 6" id="KW-0520">NAD</keyword>
<evidence type="ECO:0000256" key="6">
    <source>
        <dbReference type="HAMAP-Rule" id="MF_03157"/>
    </source>
</evidence>
<dbReference type="Proteomes" id="UP001530293">
    <property type="component" value="Unassembled WGS sequence"/>
</dbReference>
<dbReference type="InterPro" id="IPR000631">
    <property type="entry name" value="CARKD"/>
</dbReference>
<feature type="binding site" evidence="6">
    <location>
        <begin position="407"/>
        <end position="411"/>
    </location>
    <ligand>
        <name>ATP</name>
        <dbReference type="ChEBI" id="CHEBI:30616"/>
    </ligand>
</feature>
<dbReference type="GO" id="GO:0047453">
    <property type="term" value="F:ATP-dependent NAD(P)H-hydrate dehydratase activity"/>
    <property type="evidence" value="ECO:0007669"/>
    <property type="project" value="UniProtKB-UniRule"/>
</dbReference>
<keyword evidence="5 6" id="KW-0456">Lyase</keyword>
<keyword evidence="11" id="KW-1185">Reference proteome</keyword>
<evidence type="ECO:0000256" key="1">
    <source>
        <dbReference type="ARBA" id="ARBA00022741"/>
    </source>
</evidence>
<feature type="compositionally biased region" description="Low complexity" evidence="8">
    <location>
        <begin position="99"/>
        <end position="110"/>
    </location>
</feature>
<feature type="domain" description="YjeF C-terminal" evidence="9">
    <location>
        <begin position="132"/>
        <end position="524"/>
    </location>
</feature>
<keyword evidence="2 6" id="KW-0067">ATP-binding</keyword>
<feature type="binding site" evidence="6">
    <location>
        <position position="437"/>
    </location>
    <ligand>
        <name>(6S)-NADPHX</name>
        <dbReference type="ChEBI" id="CHEBI:64076"/>
    </ligand>
</feature>
<evidence type="ECO:0000259" key="9">
    <source>
        <dbReference type="PROSITE" id="PS51383"/>
    </source>
</evidence>
<dbReference type="PANTHER" id="PTHR12592">
    <property type="entry name" value="ATP-DEPENDENT (S)-NAD(P)H-HYDRATE DEHYDRATASE FAMILY MEMBER"/>
    <property type="match status" value="1"/>
</dbReference>
<dbReference type="AlphaFoldDB" id="A0ABD3MG30"/>